<dbReference type="Proteomes" id="UP000192408">
    <property type="component" value="Unassembled WGS sequence"/>
</dbReference>
<dbReference type="InterPro" id="IPR002495">
    <property type="entry name" value="Glyco_trans_8"/>
</dbReference>
<keyword evidence="1" id="KW-0808">Transferase</keyword>
<sequence length="417" mass="49470">MANKKSSAIVFMLTADYHFALATMIINLQEKNRHNYDDIIVYHDSLTISEQSDLLRIEPHIQFISYTFSDWKQEHYEDTMDKKQLNYFIKRFSHFSLSKYKVVEQLAHYHKVLFLDLDMVIQDDFSELFNIEGIAWRTESLFIKKFGDRASRPPLAELDNIPATHPAPNGGLFYANDSLDWQQAIKDAQFFLKTFLGYFSSVLDELAFSYLAYKQNIKITELDHKIYNTLPRITTYQTKIVHFMGNMKPWNCELSQSAFPIWMRNYQKVQAFGDFNSDKITHFGETGELLRKRTNEAHWLHFLQHSKLKIPANLKLVYVLDKDELTLDYKPFIYYEFVLQRNSWDFKLTLHIHIKEITQDKRLIEALDTIVMENENLTYFEHAKGITLTAKRCHLDKISSYFFYFYQKTQPILEILG</sequence>
<dbReference type="SUPFAM" id="SSF53448">
    <property type="entry name" value="Nucleotide-diphospho-sugar transferases"/>
    <property type="match status" value="1"/>
</dbReference>
<dbReference type="InterPro" id="IPR029044">
    <property type="entry name" value="Nucleotide-diphossugar_trans"/>
</dbReference>
<dbReference type="AlphaFoldDB" id="A0A1W1UWW2"/>
<dbReference type="Gene3D" id="3.90.550.10">
    <property type="entry name" value="Spore Coat Polysaccharide Biosynthesis Protein SpsA, Chain A"/>
    <property type="match status" value="1"/>
</dbReference>
<name>A0A1W1UWW2_9PAST</name>
<keyword evidence="2" id="KW-1185">Reference proteome</keyword>
<dbReference type="Pfam" id="PF01501">
    <property type="entry name" value="Glyco_transf_8"/>
    <property type="match status" value="1"/>
</dbReference>
<organism evidence="1 2">
    <name type="scientific">Pasteurella testudinis DSM 23072</name>
    <dbReference type="NCBI Taxonomy" id="1122938"/>
    <lineage>
        <taxon>Bacteria</taxon>
        <taxon>Pseudomonadati</taxon>
        <taxon>Pseudomonadota</taxon>
        <taxon>Gammaproteobacteria</taxon>
        <taxon>Pasteurellales</taxon>
        <taxon>Pasteurellaceae</taxon>
        <taxon>Pasteurella</taxon>
    </lineage>
</organism>
<proteinExistence type="predicted"/>
<gene>
    <name evidence="1" type="ORF">SAMN05660772_02508</name>
</gene>
<dbReference type="EMBL" id="FWWV01000020">
    <property type="protein sequence ID" value="SMB85530.1"/>
    <property type="molecule type" value="Genomic_DNA"/>
</dbReference>
<evidence type="ECO:0000313" key="1">
    <source>
        <dbReference type="EMBL" id="SMB85530.1"/>
    </source>
</evidence>
<evidence type="ECO:0000313" key="2">
    <source>
        <dbReference type="Proteomes" id="UP000192408"/>
    </source>
</evidence>
<dbReference type="GO" id="GO:0016757">
    <property type="term" value="F:glycosyltransferase activity"/>
    <property type="evidence" value="ECO:0007669"/>
    <property type="project" value="InterPro"/>
</dbReference>
<dbReference type="RefSeq" id="WP_084257178.1">
    <property type="nucleotide sequence ID" value="NZ_FWWV01000020.1"/>
</dbReference>
<protein>
    <submittedName>
        <fullName evidence="1">Lipopolysaccharide biosynthesis proteins, LPS:glycosyltransferases</fullName>
    </submittedName>
</protein>
<accession>A0A1W1UWW2</accession>
<dbReference type="STRING" id="1122938.SAMN05660772_02508"/>
<reference evidence="2" key="1">
    <citation type="submission" date="2017-04" db="EMBL/GenBank/DDBJ databases">
        <authorList>
            <person name="Varghese N."/>
            <person name="Submissions S."/>
        </authorList>
    </citation>
    <scope>NUCLEOTIDE SEQUENCE [LARGE SCALE GENOMIC DNA]</scope>
    <source>
        <strain evidence="2">DSM 23072</strain>
    </source>
</reference>